<dbReference type="AlphaFoldDB" id="A8ZKJ9"/>
<name>A8ZKJ9_ACAM1</name>
<gene>
    <name evidence="1" type="ordered locus">AM1_A0194</name>
</gene>
<keyword evidence="1" id="KW-0614">Plasmid</keyword>
<evidence type="ECO:0000313" key="2">
    <source>
        <dbReference type="Proteomes" id="UP000000268"/>
    </source>
</evidence>
<evidence type="ECO:0000313" key="1">
    <source>
        <dbReference type="EMBL" id="ABW31699.1"/>
    </source>
</evidence>
<dbReference type="EMBL" id="CP000838">
    <property type="protein sequence ID" value="ABW31699.1"/>
    <property type="molecule type" value="Genomic_DNA"/>
</dbReference>
<geneLocation type="plasmid" evidence="1 2">
    <name>pREB1</name>
</geneLocation>
<dbReference type="Proteomes" id="UP000000268">
    <property type="component" value="Plasmid pREB1"/>
</dbReference>
<keyword evidence="2" id="KW-1185">Reference proteome</keyword>
<accession>A8ZKJ9</accession>
<reference evidence="1 2" key="1">
    <citation type="journal article" date="2008" name="Proc. Natl. Acad. Sci. U.S.A.">
        <title>Niche adaptation and genome expansion in the chlorophyll d-producing cyanobacterium Acaryochloris marina.</title>
        <authorList>
            <person name="Swingley W.D."/>
            <person name="Chen M."/>
            <person name="Cheung P.C."/>
            <person name="Conrad A.L."/>
            <person name="Dejesa L.C."/>
            <person name="Hao J."/>
            <person name="Honchak B.M."/>
            <person name="Karbach L.E."/>
            <person name="Kurdoglu A."/>
            <person name="Lahiri S."/>
            <person name="Mastrian S.D."/>
            <person name="Miyashita H."/>
            <person name="Page L."/>
            <person name="Ramakrishna P."/>
            <person name="Satoh S."/>
            <person name="Sattley W.M."/>
            <person name="Shimada Y."/>
            <person name="Taylor H.L."/>
            <person name="Tomo T."/>
            <person name="Tsuchiya T."/>
            <person name="Wang Z.T."/>
            <person name="Raymond J."/>
            <person name="Mimuro M."/>
            <person name="Blankenship R.E."/>
            <person name="Touchman J.W."/>
        </authorList>
    </citation>
    <scope>NUCLEOTIDE SEQUENCE [LARGE SCALE GENOMIC DNA]</scope>
    <source>
        <strain evidence="2">MBIC 11017</strain>
        <plasmid evidence="2">Plasmid pREB1</plasmid>
    </source>
</reference>
<protein>
    <submittedName>
        <fullName evidence="1">Uncharacterized protein</fullName>
    </submittedName>
</protein>
<dbReference type="KEGG" id="amr:AM1_A0194"/>
<sequence length="63" mass="7192">MTATARKLAVLFYNAVRYGMDYVDPGADQYEQKYRQRVLKNLHRKAAEFGFKLESIGTGDCVS</sequence>
<dbReference type="HOGENOM" id="CLU_2875307_0_0_3"/>
<organism evidence="1 2">
    <name type="scientific">Acaryochloris marina (strain MBIC 11017)</name>
    <dbReference type="NCBI Taxonomy" id="329726"/>
    <lineage>
        <taxon>Bacteria</taxon>
        <taxon>Bacillati</taxon>
        <taxon>Cyanobacteriota</taxon>
        <taxon>Cyanophyceae</taxon>
        <taxon>Acaryochloridales</taxon>
        <taxon>Acaryochloridaceae</taxon>
        <taxon>Acaryochloris</taxon>
    </lineage>
</organism>
<proteinExistence type="predicted"/>